<dbReference type="KEGG" id="lpy:FIV34_11415"/>
<dbReference type="AlphaFoldDB" id="A0A4Y5Z5D5"/>
<gene>
    <name evidence="1" type="ORF">FIV34_11415</name>
</gene>
<evidence type="ECO:0000313" key="1">
    <source>
        <dbReference type="EMBL" id="QDE39769.1"/>
    </source>
</evidence>
<name>A0A4Y5Z5D5_9GAMM</name>
<dbReference type="RefSeq" id="WP_139982810.1">
    <property type="nucleotide sequence ID" value="NZ_CP041046.1"/>
</dbReference>
<proteinExistence type="predicted"/>
<accession>A0A4Y5Z5D5</accession>
<organism evidence="1 2">
    <name type="scientific">Luteibacter pinisoli</name>
    <dbReference type="NCBI Taxonomy" id="2589080"/>
    <lineage>
        <taxon>Bacteria</taxon>
        <taxon>Pseudomonadati</taxon>
        <taxon>Pseudomonadota</taxon>
        <taxon>Gammaproteobacteria</taxon>
        <taxon>Lysobacterales</taxon>
        <taxon>Rhodanobacteraceae</taxon>
        <taxon>Luteibacter</taxon>
    </lineage>
</organism>
<protein>
    <submittedName>
        <fullName evidence="1">Uncharacterized protein</fullName>
    </submittedName>
</protein>
<dbReference type="Proteomes" id="UP000316093">
    <property type="component" value="Chromosome"/>
</dbReference>
<dbReference type="OrthoDB" id="5955728at2"/>
<evidence type="ECO:0000313" key="2">
    <source>
        <dbReference type="Proteomes" id="UP000316093"/>
    </source>
</evidence>
<sequence length="87" mass="9367">MVTISVQCKDQSATDCLKTVDVETGMPELTPAQLAEIFNAGDSRPPRKGPTPGAFTPDTTYFVPVNLDDTVCASCSRDRASEIPDFE</sequence>
<keyword evidence="2" id="KW-1185">Reference proteome</keyword>
<dbReference type="EMBL" id="CP041046">
    <property type="protein sequence ID" value="QDE39769.1"/>
    <property type="molecule type" value="Genomic_DNA"/>
</dbReference>
<reference evidence="1 2" key="1">
    <citation type="submission" date="2019-06" db="EMBL/GenBank/DDBJ databases">
        <title>A complete genome sequence for Luteibacter pinisoli MAH-14.</title>
        <authorList>
            <person name="Baltrus D.A."/>
        </authorList>
    </citation>
    <scope>NUCLEOTIDE SEQUENCE [LARGE SCALE GENOMIC DNA]</scope>
    <source>
        <strain evidence="1 2">MAH-14</strain>
    </source>
</reference>